<comment type="subcellular location">
    <subcellularLocation>
        <location evidence="1 7">Cell membrane</location>
        <topology evidence="1 7">Multi-pass membrane protein</topology>
    </subcellularLocation>
</comment>
<dbReference type="Proteomes" id="UP001487305">
    <property type="component" value="Unassembled WGS sequence"/>
</dbReference>
<keyword evidence="3" id="KW-1003">Cell membrane</keyword>
<organism evidence="9 10">
    <name type="scientific">Raoultibacter massiliensis</name>
    <dbReference type="NCBI Taxonomy" id="1852371"/>
    <lineage>
        <taxon>Bacteria</taxon>
        <taxon>Bacillati</taxon>
        <taxon>Actinomycetota</taxon>
        <taxon>Coriobacteriia</taxon>
        <taxon>Eggerthellales</taxon>
        <taxon>Eggerthellaceae</taxon>
        <taxon>Raoultibacter</taxon>
    </lineage>
</organism>
<evidence type="ECO:0000256" key="5">
    <source>
        <dbReference type="ARBA" id="ARBA00022989"/>
    </source>
</evidence>
<feature type="transmembrane region" description="Helical" evidence="7">
    <location>
        <begin position="171"/>
        <end position="190"/>
    </location>
</feature>
<keyword evidence="6 7" id="KW-0472">Membrane</keyword>
<evidence type="ECO:0000256" key="1">
    <source>
        <dbReference type="ARBA" id="ARBA00004651"/>
    </source>
</evidence>
<evidence type="ECO:0000313" key="10">
    <source>
        <dbReference type="Proteomes" id="UP001487305"/>
    </source>
</evidence>
<dbReference type="InterPro" id="IPR000515">
    <property type="entry name" value="MetI-like"/>
</dbReference>
<keyword evidence="2 7" id="KW-0813">Transport</keyword>
<dbReference type="Gene3D" id="1.10.3720.10">
    <property type="entry name" value="MetI-like"/>
    <property type="match status" value="1"/>
</dbReference>
<dbReference type="PROSITE" id="PS50928">
    <property type="entry name" value="ABC_TM1"/>
    <property type="match status" value="1"/>
</dbReference>
<feature type="domain" description="ABC transmembrane type-1" evidence="8">
    <location>
        <begin position="104"/>
        <end position="290"/>
    </location>
</feature>
<feature type="transmembrane region" description="Helical" evidence="7">
    <location>
        <begin position="45"/>
        <end position="65"/>
    </location>
</feature>
<keyword evidence="5 7" id="KW-1133">Transmembrane helix</keyword>
<evidence type="ECO:0000259" key="8">
    <source>
        <dbReference type="PROSITE" id="PS50928"/>
    </source>
</evidence>
<dbReference type="Pfam" id="PF00528">
    <property type="entry name" value="BPD_transp_1"/>
    <property type="match status" value="1"/>
</dbReference>
<feature type="transmembrane region" description="Helical" evidence="7">
    <location>
        <begin position="141"/>
        <end position="164"/>
    </location>
</feature>
<dbReference type="SUPFAM" id="SSF161098">
    <property type="entry name" value="MetI-like"/>
    <property type="match status" value="1"/>
</dbReference>
<dbReference type="PANTHER" id="PTHR30043:SF1">
    <property type="entry name" value="ABC TRANSPORT SYSTEM PERMEASE PROTEIN P69"/>
    <property type="match status" value="1"/>
</dbReference>
<accession>A0ABV1JFA1</accession>
<evidence type="ECO:0000256" key="2">
    <source>
        <dbReference type="ARBA" id="ARBA00022448"/>
    </source>
</evidence>
<keyword evidence="4 7" id="KW-0812">Transmembrane</keyword>
<dbReference type="RefSeq" id="WP_349227786.1">
    <property type="nucleotide sequence ID" value="NZ_JBBNOP010000011.1"/>
</dbReference>
<protein>
    <submittedName>
        <fullName evidence="9">ABC transporter permease subunit</fullName>
    </submittedName>
</protein>
<feature type="transmembrane region" description="Helical" evidence="7">
    <location>
        <begin position="242"/>
        <end position="262"/>
    </location>
</feature>
<feature type="transmembrane region" description="Helical" evidence="7">
    <location>
        <begin position="268"/>
        <end position="290"/>
    </location>
</feature>
<proteinExistence type="inferred from homology"/>
<feature type="transmembrane region" description="Helical" evidence="7">
    <location>
        <begin position="210"/>
        <end position="235"/>
    </location>
</feature>
<comment type="caution">
    <text evidence="9">The sequence shown here is derived from an EMBL/GenBank/DDBJ whole genome shotgun (WGS) entry which is preliminary data.</text>
</comment>
<evidence type="ECO:0000256" key="6">
    <source>
        <dbReference type="ARBA" id="ARBA00023136"/>
    </source>
</evidence>
<comment type="similarity">
    <text evidence="7">Belongs to the binding-protein-dependent transport system permease family.</text>
</comment>
<evidence type="ECO:0000256" key="4">
    <source>
        <dbReference type="ARBA" id="ARBA00022692"/>
    </source>
</evidence>
<gene>
    <name evidence="9" type="ORF">AAA083_12315</name>
</gene>
<evidence type="ECO:0000256" key="3">
    <source>
        <dbReference type="ARBA" id="ARBA00022475"/>
    </source>
</evidence>
<dbReference type="CDD" id="cd06261">
    <property type="entry name" value="TM_PBP2"/>
    <property type="match status" value="1"/>
</dbReference>
<dbReference type="EMBL" id="JBBNOP010000011">
    <property type="protein sequence ID" value="MEQ3363760.1"/>
    <property type="molecule type" value="Genomic_DNA"/>
</dbReference>
<name>A0ABV1JFA1_9ACTN</name>
<dbReference type="InterPro" id="IPR035906">
    <property type="entry name" value="MetI-like_sf"/>
</dbReference>
<evidence type="ECO:0000313" key="9">
    <source>
        <dbReference type="EMBL" id="MEQ3363760.1"/>
    </source>
</evidence>
<sequence>MSAAEPRFKAGEALACQGVGAAPSGGASAPSAGEAETNFFRRRSLSIVGVFLVFLAANAVAGGYVGFDFGAAVADIPAGIVWMAANFVPSAESFGKLGQILSSLASTVLVSIAASCVAAVFAFVFAVLGSRSVGIGGPVSIAVRAVASLFRNIPVVAWAFILLFSFKQSEFTGFFALFLTSFGYLTRCYLESIDEVSGGSVEALRATGASYFSIVAQAVVPMSITSVISWVLYMIETNIRDATLIGILTGTGIGFVFDLYYKSFRYDIAGLVIAMIVIAVIACEAISNYVRRQII</sequence>
<feature type="transmembrane region" description="Helical" evidence="7">
    <location>
        <begin position="71"/>
        <end position="88"/>
    </location>
</feature>
<evidence type="ECO:0000256" key="7">
    <source>
        <dbReference type="RuleBase" id="RU363032"/>
    </source>
</evidence>
<keyword evidence="10" id="KW-1185">Reference proteome</keyword>
<reference evidence="9 10" key="1">
    <citation type="submission" date="2024-04" db="EMBL/GenBank/DDBJ databases">
        <title>Human intestinal bacterial collection.</title>
        <authorList>
            <person name="Pauvert C."/>
            <person name="Hitch T.C.A."/>
            <person name="Clavel T."/>
        </authorList>
    </citation>
    <scope>NUCLEOTIDE SEQUENCE [LARGE SCALE GENOMIC DNA]</scope>
    <source>
        <strain evidence="9 10">CLA-KB-H42</strain>
    </source>
</reference>
<feature type="transmembrane region" description="Helical" evidence="7">
    <location>
        <begin position="100"/>
        <end position="129"/>
    </location>
</feature>
<dbReference type="PANTHER" id="PTHR30043">
    <property type="entry name" value="PHOSPHONATES TRANSPORT SYSTEM PERMEASE PROTEIN"/>
    <property type="match status" value="1"/>
</dbReference>